<dbReference type="SUPFAM" id="SSF53623">
    <property type="entry name" value="MurD-like peptide ligases, catalytic domain"/>
    <property type="match status" value="1"/>
</dbReference>
<dbReference type="InterPro" id="IPR036565">
    <property type="entry name" value="Mur-like_cat_sf"/>
</dbReference>
<evidence type="ECO:0000256" key="15">
    <source>
        <dbReference type="ARBA" id="ARBA00030048"/>
    </source>
</evidence>
<evidence type="ECO:0000256" key="16">
    <source>
        <dbReference type="ARBA" id="ARBA00030592"/>
    </source>
</evidence>
<comment type="cofactor">
    <cofactor evidence="1">
        <name>Mg(2+)</name>
        <dbReference type="ChEBI" id="CHEBI:18420"/>
    </cofactor>
</comment>
<dbReference type="Proteomes" id="UP001056426">
    <property type="component" value="Chromosome"/>
</dbReference>
<evidence type="ECO:0000256" key="3">
    <source>
        <dbReference type="ARBA" id="ARBA00004799"/>
    </source>
</evidence>
<dbReference type="Gene3D" id="3.90.190.20">
    <property type="entry name" value="Mur ligase, C-terminal domain"/>
    <property type="match status" value="1"/>
</dbReference>
<dbReference type="InterPro" id="IPR001645">
    <property type="entry name" value="Folylpolyglutamate_synth"/>
</dbReference>
<evidence type="ECO:0000256" key="4">
    <source>
        <dbReference type="ARBA" id="ARBA00005150"/>
    </source>
</evidence>
<dbReference type="NCBIfam" id="TIGR01499">
    <property type="entry name" value="folC"/>
    <property type="match status" value="1"/>
</dbReference>
<evidence type="ECO:0000256" key="7">
    <source>
        <dbReference type="ARBA" id="ARBA00013025"/>
    </source>
</evidence>
<dbReference type="Pfam" id="PF08245">
    <property type="entry name" value="Mur_ligase_M"/>
    <property type="match status" value="1"/>
</dbReference>
<evidence type="ECO:0000256" key="12">
    <source>
        <dbReference type="ARBA" id="ARBA00022840"/>
    </source>
</evidence>
<sequence>MNYQEAIDYLFSQLPMYQRSGASAYKDNLDNTLRMDEYFGHPHRKFRSIHIAGTNGKGSVSHMLASILQEAGYRTGLYTSPHLIDFRERIKVNGEMIREEDVVDFVEKSRDIIETVQPSFFEMTVAMAFNYFAVQNIDFAVVEVGLGGRLDSTNIITPELSVITNIGLDHVAILGDTLAKIASEKAGIIKPGVPAVIGRRHEEYDEVFLTKAGQNGSPICWAVDCVKVERTAYSHAFQTVDIYVEDKLTYKDLRVPLPGIYQLENIATVVAAIESLRKTGSGISAEALCRGIERVITNTGLHGRWQVLSEKPLIICDTGHNEDGIRKVAEQLAQIPAVKKHLVIGMVSDKDVSKVLQLLPKDGVYYFTRASIPRSLDPVELRDIAGKYGLKGDIYPDVKSAVEAAKIKCGDNDLIFIGGSTFVVAEVV</sequence>
<evidence type="ECO:0000256" key="17">
    <source>
        <dbReference type="ARBA" id="ARBA00032510"/>
    </source>
</evidence>
<dbReference type="GO" id="GO:0046872">
    <property type="term" value="F:metal ion binding"/>
    <property type="evidence" value="ECO:0007669"/>
    <property type="project" value="UniProtKB-KW"/>
</dbReference>
<keyword evidence="9 22" id="KW-0436">Ligase</keyword>
<dbReference type="PROSITE" id="PS01011">
    <property type="entry name" value="FOLYLPOLYGLU_SYNT_1"/>
    <property type="match status" value="1"/>
</dbReference>
<protein>
    <recommendedName>
        <fullName evidence="8">Dihydrofolate synthase/folylpolyglutamate synthase</fullName>
        <ecNumber evidence="6">6.3.2.12</ecNumber>
        <ecNumber evidence="7">6.3.2.17</ecNumber>
    </recommendedName>
    <alternativeName>
        <fullName evidence="17">Folylpoly-gamma-glutamate synthetase-dihydrofolate synthetase</fullName>
    </alternativeName>
    <alternativeName>
        <fullName evidence="15">Folylpolyglutamate synthetase</fullName>
    </alternativeName>
    <alternativeName>
        <fullName evidence="16">Tetrahydrofolylpolyglutamate synthase</fullName>
    </alternativeName>
</protein>
<evidence type="ECO:0000256" key="10">
    <source>
        <dbReference type="ARBA" id="ARBA00022723"/>
    </source>
</evidence>
<evidence type="ECO:0000256" key="11">
    <source>
        <dbReference type="ARBA" id="ARBA00022741"/>
    </source>
</evidence>
<dbReference type="PROSITE" id="PS01012">
    <property type="entry name" value="FOLYLPOLYGLU_SYNT_2"/>
    <property type="match status" value="1"/>
</dbReference>
<evidence type="ECO:0000259" key="23">
    <source>
        <dbReference type="Pfam" id="PF02875"/>
    </source>
</evidence>
<dbReference type="GO" id="GO:0005737">
    <property type="term" value="C:cytoplasm"/>
    <property type="evidence" value="ECO:0007669"/>
    <property type="project" value="TreeGrafter"/>
</dbReference>
<evidence type="ECO:0000256" key="8">
    <source>
        <dbReference type="ARBA" id="ARBA00019357"/>
    </source>
</evidence>
<evidence type="ECO:0000256" key="2">
    <source>
        <dbReference type="ARBA" id="ARBA00002714"/>
    </source>
</evidence>
<evidence type="ECO:0000256" key="6">
    <source>
        <dbReference type="ARBA" id="ARBA00013023"/>
    </source>
</evidence>
<keyword evidence="12 22" id="KW-0067">ATP-binding</keyword>
<keyword evidence="26" id="KW-1185">Reference proteome</keyword>
<dbReference type="GO" id="GO:0008841">
    <property type="term" value="F:dihydrofolate synthase activity"/>
    <property type="evidence" value="ECO:0007669"/>
    <property type="project" value="UniProtKB-EC"/>
</dbReference>
<comment type="catalytic activity">
    <reaction evidence="21">
        <text>7,8-dihydropteroate + L-glutamate + ATP = 7,8-dihydrofolate + ADP + phosphate + H(+)</text>
        <dbReference type="Rhea" id="RHEA:23584"/>
        <dbReference type="ChEBI" id="CHEBI:15378"/>
        <dbReference type="ChEBI" id="CHEBI:17839"/>
        <dbReference type="ChEBI" id="CHEBI:29985"/>
        <dbReference type="ChEBI" id="CHEBI:30616"/>
        <dbReference type="ChEBI" id="CHEBI:43474"/>
        <dbReference type="ChEBI" id="CHEBI:57451"/>
        <dbReference type="ChEBI" id="CHEBI:456216"/>
        <dbReference type="EC" id="6.3.2.12"/>
    </reaction>
</comment>
<feature type="domain" description="Mur ligase central" evidence="24">
    <location>
        <begin position="51"/>
        <end position="272"/>
    </location>
</feature>
<evidence type="ECO:0000256" key="13">
    <source>
        <dbReference type="ARBA" id="ARBA00022842"/>
    </source>
</evidence>
<dbReference type="InterPro" id="IPR004101">
    <property type="entry name" value="Mur_ligase_C"/>
</dbReference>
<dbReference type="EMBL" id="CP098400">
    <property type="protein sequence ID" value="URW79450.1"/>
    <property type="molecule type" value="Genomic_DNA"/>
</dbReference>
<evidence type="ECO:0000256" key="20">
    <source>
        <dbReference type="ARBA" id="ARBA00049035"/>
    </source>
</evidence>
<comment type="function">
    <text evidence="2">Functions in two distinct reactions of the de novo folate biosynthetic pathway. Catalyzes the addition of a glutamate residue to dihydropteroate (7,8-dihydropteroate or H2Pte) to form dihydrofolate (7,8-dihydrofolate monoglutamate or H2Pte-Glu). Also catalyzes successive additions of L-glutamate to tetrahydrofolate or 10-formyltetrahydrofolate or 5,10-methylenetetrahydrofolate, leading to folylpolyglutamate derivatives.</text>
</comment>
<proteinExistence type="inferred from homology"/>
<dbReference type="FunFam" id="3.40.1190.10:FF:000011">
    <property type="entry name" value="Folylpolyglutamate synthase/dihydrofolate synthase"/>
    <property type="match status" value="1"/>
</dbReference>
<comment type="pathway">
    <text evidence="3">Cofactor biosynthesis; tetrahydrofolate biosynthesis; 7,8-dihydrofolate from 2-amino-4-hydroxy-6-hydroxymethyl-7,8-dihydropteridine diphosphate and 4-aminobenzoate: step 2/2.</text>
</comment>
<dbReference type="PANTHER" id="PTHR11136:SF0">
    <property type="entry name" value="DIHYDROFOLATE SYNTHETASE-RELATED"/>
    <property type="match status" value="1"/>
</dbReference>
<accession>A0A9J6ZNH0</accession>
<dbReference type="GO" id="GO:0046656">
    <property type="term" value="P:folic acid biosynthetic process"/>
    <property type="evidence" value="ECO:0007669"/>
    <property type="project" value="UniProtKB-KW"/>
</dbReference>
<evidence type="ECO:0000313" key="25">
    <source>
        <dbReference type="EMBL" id="URW79450.1"/>
    </source>
</evidence>
<evidence type="ECO:0000313" key="26">
    <source>
        <dbReference type="Proteomes" id="UP001056426"/>
    </source>
</evidence>
<evidence type="ECO:0000256" key="9">
    <source>
        <dbReference type="ARBA" id="ARBA00022598"/>
    </source>
</evidence>
<dbReference type="GO" id="GO:0005524">
    <property type="term" value="F:ATP binding"/>
    <property type="evidence" value="ECO:0007669"/>
    <property type="project" value="UniProtKB-KW"/>
</dbReference>
<evidence type="ECO:0000256" key="21">
    <source>
        <dbReference type="ARBA" id="ARBA00049161"/>
    </source>
</evidence>
<evidence type="ECO:0000256" key="14">
    <source>
        <dbReference type="ARBA" id="ARBA00022909"/>
    </source>
</evidence>
<name>A0A9J6ZNH0_9BACT</name>
<dbReference type="EC" id="6.3.2.12" evidence="6"/>
<dbReference type="InterPro" id="IPR018109">
    <property type="entry name" value="Folylpolyglutamate_synth_CS"/>
</dbReference>
<evidence type="ECO:0000256" key="22">
    <source>
        <dbReference type="PIRNR" id="PIRNR001563"/>
    </source>
</evidence>
<evidence type="ECO:0000256" key="1">
    <source>
        <dbReference type="ARBA" id="ARBA00001946"/>
    </source>
</evidence>
<dbReference type="RefSeq" id="WP_250723339.1">
    <property type="nucleotide sequence ID" value="NZ_CP098400.1"/>
</dbReference>
<comment type="catalytic activity">
    <reaction evidence="20">
        <text>(6R)-5,10-methylenetetrahydrofolyl-(gamma-L-Glu)(n) + L-glutamate + ATP = (6R)-5,10-methylenetetrahydrofolyl-(gamma-L-Glu)(n+1) + ADP + phosphate + H(+)</text>
        <dbReference type="Rhea" id="RHEA:51912"/>
        <dbReference type="Rhea" id="RHEA-COMP:13257"/>
        <dbReference type="Rhea" id="RHEA-COMP:13258"/>
        <dbReference type="ChEBI" id="CHEBI:15378"/>
        <dbReference type="ChEBI" id="CHEBI:29985"/>
        <dbReference type="ChEBI" id="CHEBI:30616"/>
        <dbReference type="ChEBI" id="CHEBI:43474"/>
        <dbReference type="ChEBI" id="CHEBI:136572"/>
        <dbReference type="ChEBI" id="CHEBI:456216"/>
        <dbReference type="EC" id="6.3.2.17"/>
    </reaction>
</comment>
<dbReference type="InterPro" id="IPR036615">
    <property type="entry name" value="Mur_ligase_C_dom_sf"/>
</dbReference>
<dbReference type="Pfam" id="PF02875">
    <property type="entry name" value="Mur_ligase_C"/>
    <property type="match status" value="1"/>
</dbReference>
<dbReference type="Gene3D" id="3.40.1190.10">
    <property type="entry name" value="Mur-like, catalytic domain"/>
    <property type="match status" value="1"/>
</dbReference>
<feature type="domain" description="Mur ligase C-terminal" evidence="23">
    <location>
        <begin position="303"/>
        <end position="420"/>
    </location>
</feature>
<dbReference type="InterPro" id="IPR013221">
    <property type="entry name" value="Mur_ligase_cen"/>
</dbReference>
<dbReference type="EC" id="6.3.2.17" evidence="7"/>
<comment type="catalytic activity">
    <reaction evidence="19">
        <text>10-formyltetrahydrofolyl-(gamma-L-Glu)(n) + L-glutamate + ATP = 10-formyltetrahydrofolyl-(gamma-L-Glu)(n+1) + ADP + phosphate + H(+)</text>
        <dbReference type="Rhea" id="RHEA:51904"/>
        <dbReference type="Rhea" id="RHEA-COMP:13088"/>
        <dbReference type="Rhea" id="RHEA-COMP:14300"/>
        <dbReference type="ChEBI" id="CHEBI:15378"/>
        <dbReference type="ChEBI" id="CHEBI:29985"/>
        <dbReference type="ChEBI" id="CHEBI:30616"/>
        <dbReference type="ChEBI" id="CHEBI:43474"/>
        <dbReference type="ChEBI" id="CHEBI:134413"/>
        <dbReference type="ChEBI" id="CHEBI:456216"/>
        <dbReference type="EC" id="6.3.2.17"/>
    </reaction>
</comment>
<comment type="similarity">
    <text evidence="5 22">Belongs to the folylpolyglutamate synthase family.</text>
</comment>
<evidence type="ECO:0000259" key="24">
    <source>
        <dbReference type="Pfam" id="PF08245"/>
    </source>
</evidence>
<comment type="pathway">
    <text evidence="4">Cofactor biosynthesis; tetrahydrofolylpolyglutamate biosynthesis.</text>
</comment>
<dbReference type="KEGG" id="alkq:M9189_11370"/>
<keyword evidence="10" id="KW-0479">Metal-binding</keyword>
<keyword evidence="14" id="KW-0289">Folate biosynthesis</keyword>
<keyword evidence="11 22" id="KW-0547">Nucleotide-binding</keyword>
<gene>
    <name evidence="25" type="ORF">M9189_11370</name>
</gene>
<keyword evidence="13" id="KW-0460">Magnesium</keyword>
<dbReference type="SUPFAM" id="SSF53244">
    <property type="entry name" value="MurD-like peptide ligases, peptide-binding domain"/>
    <property type="match status" value="1"/>
</dbReference>
<dbReference type="GO" id="GO:0004326">
    <property type="term" value="F:tetrahydrofolylpolyglutamate synthase activity"/>
    <property type="evidence" value="ECO:0007669"/>
    <property type="project" value="UniProtKB-EC"/>
</dbReference>
<reference evidence="25" key="2">
    <citation type="submission" date="2022-06" db="EMBL/GenBank/DDBJ databases">
        <title>Xiashengella guii gen. nov. sp. nov., a bacterium isolated form anaerobic digestion tank.</title>
        <authorList>
            <person name="Huang H."/>
        </authorList>
    </citation>
    <scope>NUCLEOTIDE SEQUENCE</scope>
    <source>
        <strain evidence="25">Ai-910</strain>
    </source>
</reference>
<dbReference type="AlphaFoldDB" id="A0A9J6ZNH0"/>
<evidence type="ECO:0000256" key="18">
    <source>
        <dbReference type="ARBA" id="ARBA00047493"/>
    </source>
</evidence>
<evidence type="ECO:0000256" key="5">
    <source>
        <dbReference type="ARBA" id="ARBA00008276"/>
    </source>
</evidence>
<evidence type="ECO:0000256" key="19">
    <source>
        <dbReference type="ARBA" id="ARBA00047808"/>
    </source>
</evidence>
<dbReference type="PIRSF" id="PIRSF001563">
    <property type="entry name" value="Folylpolyglu_synth"/>
    <property type="match status" value="1"/>
</dbReference>
<dbReference type="PANTHER" id="PTHR11136">
    <property type="entry name" value="FOLYLPOLYGLUTAMATE SYNTHASE-RELATED"/>
    <property type="match status" value="1"/>
</dbReference>
<organism evidence="25 26">
    <name type="scientific">Xiashengella succiniciproducens</name>
    <dbReference type="NCBI Taxonomy" id="2949635"/>
    <lineage>
        <taxon>Bacteria</taxon>
        <taxon>Pseudomonadati</taxon>
        <taxon>Bacteroidota</taxon>
        <taxon>Bacteroidia</taxon>
        <taxon>Marinilabiliales</taxon>
        <taxon>Marinilabiliaceae</taxon>
        <taxon>Xiashengella</taxon>
    </lineage>
</organism>
<comment type="catalytic activity">
    <reaction evidence="18">
        <text>(6S)-5,6,7,8-tetrahydrofolyl-(gamma-L-Glu)(n) + L-glutamate + ATP = (6S)-5,6,7,8-tetrahydrofolyl-(gamma-L-Glu)(n+1) + ADP + phosphate + H(+)</text>
        <dbReference type="Rhea" id="RHEA:10580"/>
        <dbReference type="Rhea" id="RHEA-COMP:14738"/>
        <dbReference type="Rhea" id="RHEA-COMP:14740"/>
        <dbReference type="ChEBI" id="CHEBI:15378"/>
        <dbReference type="ChEBI" id="CHEBI:29985"/>
        <dbReference type="ChEBI" id="CHEBI:30616"/>
        <dbReference type="ChEBI" id="CHEBI:43474"/>
        <dbReference type="ChEBI" id="CHEBI:141005"/>
        <dbReference type="ChEBI" id="CHEBI:456216"/>
        <dbReference type="EC" id="6.3.2.17"/>
    </reaction>
</comment>
<reference evidence="25" key="1">
    <citation type="submission" date="2022-05" db="EMBL/GenBank/DDBJ databases">
        <authorList>
            <person name="Sun X."/>
        </authorList>
    </citation>
    <scope>NUCLEOTIDE SEQUENCE</scope>
    <source>
        <strain evidence="25">Ai-910</strain>
    </source>
</reference>